<evidence type="ECO:0000313" key="2">
    <source>
        <dbReference type="Proteomes" id="UP000324222"/>
    </source>
</evidence>
<comment type="caution">
    <text evidence="1">The sequence shown here is derived from an EMBL/GenBank/DDBJ whole genome shotgun (WGS) entry which is preliminary data.</text>
</comment>
<proteinExistence type="predicted"/>
<dbReference type="Proteomes" id="UP000324222">
    <property type="component" value="Unassembled WGS sequence"/>
</dbReference>
<keyword evidence="2" id="KW-1185">Reference proteome</keyword>
<accession>A0A5B7JRE3</accession>
<organism evidence="1 2">
    <name type="scientific">Portunus trituberculatus</name>
    <name type="common">Swimming crab</name>
    <name type="synonym">Neptunus trituberculatus</name>
    <dbReference type="NCBI Taxonomy" id="210409"/>
    <lineage>
        <taxon>Eukaryota</taxon>
        <taxon>Metazoa</taxon>
        <taxon>Ecdysozoa</taxon>
        <taxon>Arthropoda</taxon>
        <taxon>Crustacea</taxon>
        <taxon>Multicrustacea</taxon>
        <taxon>Malacostraca</taxon>
        <taxon>Eumalacostraca</taxon>
        <taxon>Eucarida</taxon>
        <taxon>Decapoda</taxon>
        <taxon>Pleocyemata</taxon>
        <taxon>Brachyura</taxon>
        <taxon>Eubrachyura</taxon>
        <taxon>Portunoidea</taxon>
        <taxon>Portunidae</taxon>
        <taxon>Portuninae</taxon>
        <taxon>Portunus</taxon>
    </lineage>
</organism>
<protein>
    <submittedName>
        <fullName evidence="1">Uncharacterized protein</fullName>
    </submittedName>
</protein>
<gene>
    <name evidence="1" type="ORF">E2C01_095966</name>
</gene>
<reference evidence="1 2" key="1">
    <citation type="submission" date="2019-05" db="EMBL/GenBank/DDBJ databases">
        <title>Another draft genome of Portunus trituberculatus and its Hox gene families provides insights of decapod evolution.</title>
        <authorList>
            <person name="Jeong J.-H."/>
            <person name="Song I."/>
            <person name="Kim S."/>
            <person name="Choi T."/>
            <person name="Kim D."/>
            <person name="Ryu S."/>
            <person name="Kim W."/>
        </authorList>
    </citation>
    <scope>NUCLEOTIDE SEQUENCE [LARGE SCALE GENOMIC DNA]</scope>
    <source>
        <tissue evidence="1">Muscle</tissue>
    </source>
</reference>
<sequence>MEEEEQIYIYSFNYPTQTKSPKLV</sequence>
<evidence type="ECO:0000313" key="1">
    <source>
        <dbReference type="EMBL" id="MPD00492.1"/>
    </source>
</evidence>
<dbReference type="EMBL" id="VSRR010123162">
    <property type="protein sequence ID" value="MPD00492.1"/>
    <property type="molecule type" value="Genomic_DNA"/>
</dbReference>
<dbReference type="AlphaFoldDB" id="A0A5B7JRE3"/>
<name>A0A5B7JRE3_PORTR</name>